<feature type="region of interest" description="Disordered" evidence="1">
    <location>
        <begin position="729"/>
        <end position="750"/>
    </location>
</feature>
<dbReference type="EMBL" id="JBHSKD010000027">
    <property type="protein sequence ID" value="MFC5178745.1"/>
    <property type="molecule type" value="Genomic_DNA"/>
</dbReference>
<feature type="compositionally biased region" description="Polar residues" evidence="1">
    <location>
        <begin position="429"/>
        <end position="447"/>
    </location>
</feature>
<feature type="region of interest" description="Disordered" evidence="1">
    <location>
        <begin position="429"/>
        <end position="455"/>
    </location>
</feature>
<accession>A0ABW0BMZ9</accession>
<organism evidence="3 4">
    <name type="scientific">Nocardioides taihuensis</name>
    <dbReference type="NCBI Taxonomy" id="1835606"/>
    <lineage>
        <taxon>Bacteria</taxon>
        <taxon>Bacillati</taxon>
        <taxon>Actinomycetota</taxon>
        <taxon>Actinomycetes</taxon>
        <taxon>Propionibacteriales</taxon>
        <taxon>Nocardioidaceae</taxon>
        <taxon>Nocardioides</taxon>
    </lineage>
</organism>
<proteinExistence type="predicted"/>
<feature type="chain" id="PRO_5045653209" evidence="2">
    <location>
        <begin position="27"/>
        <end position="958"/>
    </location>
</feature>
<dbReference type="NCBIfam" id="NF038114">
    <property type="entry name" value="rightmost"/>
    <property type="match status" value="1"/>
</dbReference>
<protein>
    <submittedName>
        <fullName evidence="3">PxKF domain-containing protein</fullName>
    </submittedName>
</protein>
<reference evidence="4" key="1">
    <citation type="journal article" date="2019" name="Int. J. Syst. Evol. Microbiol.">
        <title>The Global Catalogue of Microorganisms (GCM) 10K type strain sequencing project: providing services to taxonomists for standard genome sequencing and annotation.</title>
        <authorList>
            <consortium name="The Broad Institute Genomics Platform"/>
            <consortium name="The Broad Institute Genome Sequencing Center for Infectious Disease"/>
            <person name="Wu L."/>
            <person name="Ma J."/>
        </authorList>
    </citation>
    <scope>NUCLEOTIDE SEQUENCE [LARGE SCALE GENOMIC DNA]</scope>
    <source>
        <strain evidence="4">DFY41</strain>
    </source>
</reference>
<keyword evidence="4" id="KW-1185">Reference proteome</keyword>
<evidence type="ECO:0000313" key="4">
    <source>
        <dbReference type="Proteomes" id="UP001596087"/>
    </source>
</evidence>
<evidence type="ECO:0000256" key="1">
    <source>
        <dbReference type="SAM" id="MobiDB-lite"/>
    </source>
</evidence>
<keyword evidence="2" id="KW-0732">Signal</keyword>
<evidence type="ECO:0000313" key="3">
    <source>
        <dbReference type="EMBL" id="MFC5178745.1"/>
    </source>
</evidence>
<dbReference type="RefSeq" id="WP_378592453.1">
    <property type="nucleotide sequence ID" value="NZ_JBHSKD010000027.1"/>
</dbReference>
<gene>
    <name evidence="3" type="ORF">ACFPGP_18840</name>
</gene>
<sequence length="958" mass="96635">MSRSVLGRAFATSAAILLVGAGPALADDVANRLDTSIDATAEVMSLNVGGVAKSTTLYISPANGDGKQGCNLTGSTTLVVNVASSNTAVATVSPSSVTFGSCGDTPAVTVTPVSAGSSTISVSQASNNTGGTFNLAPATFDVVVAPPANTAPTVAITGVSGGSTYELGAVPAAGCTVTDAEDGPQSFAATVTGPATGLGTFTASCSYTDAGGLTATSLATYSIVDTHDPVITFQSRTPAANDHGWNKDDVTVTWTCSDSGSGVVSSTVSATVSTEGADQTVTGTCADHAGNAASDTVGGISIDRTAPDIEIGFSPSANDAGWNNGDVTVAWTCTDALAGAVDAGGSKVLVEGENQSWSATCTDKAGNTASDGVDDIDVDETDPVITFEKQDPEANAAGWNNTPVSLEWSCSDTLSGPVDETVTRTIDTEGTGQSATGTCTDKAGNTESDTRTGVDVDLTDPELTLLGEEPSGWHNSDVTVTWECTDILSGVDEDASRLTDTVSSEGDDGVATASCTDEAGNTATAEVSGIRIDKTLPVLTRDGEAPTGWHNGDVSVTWTCQDVLSGVDEDASHLSDTVTTEGRDQTASAWCVDRAGNEATDDVGGIDIDLTDPVVDISRSPSANGYGWNNGDVLVVWTCADELSGATDDGGTHTLGEEGADQSYEATCTDHAGNTASGSQGDIDIDLTAPAIALQSRTPAPNASGWNHEDVTVTWACSDALSGALTATVSDTVSTEGASRTATGTCSDRADNTASAEVTGIKLDKTAPGVTWGGPLTDGGSYYFGSVPAAPTCAATDALSGPASCTTSGYSAAVGTHTVTATATDVAGNDTTATRTYTVLAWSLRGYYAPVDVNGVLNTVKGGSTVPLKFEAFAGAREIATTTELGATFTVKGVSCPGATTPVDDIELTTTGGTTFRYDGTAGQFIQNWQTPRSPGSCYRVLTTTADGSVLDALFKLK</sequence>
<evidence type="ECO:0000256" key="2">
    <source>
        <dbReference type="SAM" id="SignalP"/>
    </source>
</evidence>
<feature type="signal peptide" evidence="2">
    <location>
        <begin position="1"/>
        <end position="26"/>
    </location>
</feature>
<name>A0ABW0BMZ9_9ACTN</name>
<dbReference type="Proteomes" id="UP001596087">
    <property type="component" value="Unassembled WGS sequence"/>
</dbReference>
<comment type="caution">
    <text evidence="3">The sequence shown here is derived from an EMBL/GenBank/DDBJ whole genome shotgun (WGS) entry which is preliminary data.</text>
</comment>